<feature type="transmembrane region" description="Helical" evidence="6">
    <location>
        <begin position="366"/>
        <end position="389"/>
    </location>
</feature>
<proteinExistence type="predicted"/>
<evidence type="ECO:0000256" key="1">
    <source>
        <dbReference type="ARBA" id="ARBA00004651"/>
    </source>
</evidence>
<comment type="subcellular location">
    <subcellularLocation>
        <location evidence="1">Cell membrane</location>
        <topology evidence="1">Multi-pass membrane protein</topology>
    </subcellularLocation>
</comment>
<dbReference type="GO" id="GO:0140359">
    <property type="term" value="F:ABC-type transporter activity"/>
    <property type="evidence" value="ECO:0007669"/>
    <property type="project" value="InterPro"/>
</dbReference>
<gene>
    <name evidence="8" type="ORF">C3K47_04680</name>
</gene>
<feature type="transmembrane region" description="Helical" evidence="6">
    <location>
        <begin position="177"/>
        <end position="200"/>
    </location>
</feature>
<feature type="transmembrane region" description="Helical" evidence="6">
    <location>
        <begin position="21"/>
        <end position="44"/>
    </location>
</feature>
<dbReference type="InterPro" id="IPR013525">
    <property type="entry name" value="ABC2_TM"/>
</dbReference>
<dbReference type="RefSeq" id="WP_103787963.1">
    <property type="nucleotide sequence ID" value="NZ_PQVF01000003.1"/>
</dbReference>
<dbReference type="Pfam" id="PF12698">
    <property type="entry name" value="ABC2_membrane_3"/>
    <property type="match status" value="1"/>
</dbReference>
<evidence type="ECO:0000256" key="4">
    <source>
        <dbReference type="ARBA" id="ARBA00022989"/>
    </source>
</evidence>
<dbReference type="OrthoDB" id="9768837at2"/>
<dbReference type="EMBL" id="PQVF01000003">
    <property type="protein sequence ID" value="POY37832.1"/>
    <property type="molecule type" value="Genomic_DNA"/>
</dbReference>
<dbReference type="Proteomes" id="UP000236893">
    <property type="component" value="Unassembled WGS sequence"/>
</dbReference>
<keyword evidence="9" id="KW-1185">Reference proteome</keyword>
<keyword evidence="4 6" id="KW-1133">Transmembrane helix</keyword>
<dbReference type="Gene3D" id="3.40.190.10">
    <property type="entry name" value="Periplasmic binding protein-like II"/>
    <property type="match status" value="1"/>
</dbReference>
<protein>
    <submittedName>
        <fullName evidence="8">ABC transporter permease</fullName>
    </submittedName>
</protein>
<keyword evidence="3 6" id="KW-0812">Transmembrane</keyword>
<feature type="transmembrane region" description="Helical" evidence="6">
    <location>
        <begin position="301"/>
        <end position="327"/>
    </location>
</feature>
<organism evidence="8 9">
    <name type="scientific">Solitalea longa</name>
    <dbReference type="NCBI Taxonomy" id="2079460"/>
    <lineage>
        <taxon>Bacteria</taxon>
        <taxon>Pseudomonadati</taxon>
        <taxon>Bacteroidota</taxon>
        <taxon>Sphingobacteriia</taxon>
        <taxon>Sphingobacteriales</taxon>
        <taxon>Sphingobacteriaceae</taxon>
        <taxon>Solitalea</taxon>
    </lineage>
</organism>
<evidence type="ECO:0000256" key="3">
    <source>
        <dbReference type="ARBA" id="ARBA00022692"/>
    </source>
</evidence>
<dbReference type="PANTHER" id="PTHR30294:SF29">
    <property type="entry name" value="MULTIDRUG ABC TRANSPORTER PERMEASE YBHS-RELATED"/>
    <property type="match status" value="1"/>
</dbReference>
<dbReference type="AlphaFoldDB" id="A0A2S5A672"/>
<feature type="transmembrane region" description="Helical" evidence="6">
    <location>
        <begin position="241"/>
        <end position="260"/>
    </location>
</feature>
<keyword evidence="5 6" id="KW-0472">Membrane</keyword>
<evidence type="ECO:0000313" key="9">
    <source>
        <dbReference type="Proteomes" id="UP000236893"/>
    </source>
</evidence>
<dbReference type="GO" id="GO:0005886">
    <property type="term" value="C:plasma membrane"/>
    <property type="evidence" value="ECO:0007669"/>
    <property type="project" value="UniProtKB-SubCell"/>
</dbReference>
<accession>A0A2S5A672</accession>
<evidence type="ECO:0000259" key="7">
    <source>
        <dbReference type="Pfam" id="PF12698"/>
    </source>
</evidence>
<reference evidence="8 9" key="1">
    <citation type="submission" date="2018-01" db="EMBL/GenBank/DDBJ databases">
        <authorList>
            <person name="Gaut B.S."/>
            <person name="Morton B.R."/>
            <person name="Clegg M.T."/>
            <person name="Duvall M.R."/>
        </authorList>
    </citation>
    <scope>NUCLEOTIDE SEQUENCE [LARGE SCALE GENOMIC DNA]</scope>
    <source>
        <strain evidence="8 9">HR-AV</strain>
    </source>
</reference>
<evidence type="ECO:0000313" key="8">
    <source>
        <dbReference type="EMBL" id="POY37832.1"/>
    </source>
</evidence>
<keyword evidence="2" id="KW-1003">Cell membrane</keyword>
<name>A0A2S5A672_9SPHI</name>
<feature type="transmembrane region" description="Helical" evidence="6">
    <location>
        <begin position="339"/>
        <end position="359"/>
    </location>
</feature>
<dbReference type="SUPFAM" id="SSF53850">
    <property type="entry name" value="Periplasmic binding protein-like II"/>
    <property type="match status" value="1"/>
</dbReference>
<evidence type="ECO:0000256" key="5">
    <source>
        <dbReference type="ARBA" id="ARBA00023136"/>
    </source>
</evidence>
<dbReference type="PANTHER" id="PTHR30294">
    <property type="entry name" value="MEMBRANE COMPONENT OF ABC TRANSPORTER YHHJ-RELATED"/>
    <property type="match status" value="1"/>
</dbReference>
<evidence type="ECO:0000256" key="2">
    <source>
        <dbReference type="ARBA" id="ARBA00022475"/>
    </source>
</evidence>
<dbReference type="InterPro" id="IPR051449">
    <property type="entry name" value="ABC-2_transporter_component"/>
</dbReference>
<sequence>MNKILLIIGREYLTRVRKKSFIILTIVVPLLIMLMYGGIFALVVKGDELSGPRNVIVIDESGVFKNKLKEDKTVKFSYLDGTIEDAKKIVKSGDNAYLLYIPKFEGYQPHNIELMSKKQAGLGFSSNIENQLENVIRDKKLTEAGIEQKVLDNLKTTVSIDTKKLTDKGEEAGSSGAAFGVGMAASILIYMFIFLYGVQVMRGVIEEKTNRIIEVIISSVRPFQLMMGKIIGVALVGLTQFLLWVILTFTIGSIAMKALVPEDTKNKIEQMQKNPGGMSKATQQADNPAAKVFEALNTVPLGLILGSFIFYFLGGYLLYSAIFAAIGSAVDNETETQQFMMPVTIPLIFAFIFSVNFVVNNPDSPISFWMSMIPFFSPVVMMVRIPYGVAPWELALSMALLVAGFFGTVWLAARIYRTGILMYGKKASWKELGKWLFYR</sequence>
<evidence type="ECO:0000256" key="6">
    <source>
        <dbReference type="SAM" id="Phobius"/>
    </source>
</evidence>
<comment type="caution">
    <text evidence="8">The sequence shown here is derived from an EMBL/GenBank/DDBJ whole genome shotgun (WGS) entry which is preliminary data.</text>
</comment>
<feature type="domain" description="ABC-2 type transporter transmembrane" evidence="7">
    <location>
        <begin position="19"/>
        <end position="413"/>
    </location>
</feature>
<feature type="transmembrane region" description="Helical" evidence="6">
    <location>
        <begin position="395"/>
        <end position="416"/>
    </location>
</feature>